<evidence type="ECO:0000256" key="6">
    <source>
        <dbReference type="ARBA" id="ARBA00022475"/>
    </source>
</evidence>
<keyword evidence="8 12" id="KW-0812">Transmembrane</keyword>
<proteinExistence type="inferred from homology"/>
<organism evidence="13 14">
    <name type="scientific">Carboxydothermus pertinax</name>
    <dbReference type="NCBI Taxonomy" id="870242"/>
    <lineage>
        <taxon>Bacteria</taxon>
        <taxon>Bacillati</taxon>
        <taxon>Bacillota</taxon>
        <taxon>Clostridia</taxon>
        <taxon>Thermoanaerobacterales</taxon>
        <taxon>Thermoanaerobacteraceae</taxon>
        <taxon>Carboxydothermus</taxon>
    </lineage>
</organism>
<keyword evidence="5" id="KW-0813">Transport</keyword>
<dbReference type="Proteomes" id="UP000187485">
    <property type="component" value="Unassembled WGS sequence"/>
</dbReference>
<comment type="caution">
    <text evidence="13">The sequence shown here is derived from an EMBL/GenBank/DDBJ whole genome shotgun (WGS) entry which is preliminary data.</text>
</comment>
<dbReference type="GO" id="GO:0015232">
    <property type="term" value="F:heme transmembrane transporter activity"/>
    <property type="evidence" value="ECO:0007669"/>
    <property type="project" value="InterPro"/>
</dbReference>
<dbReference type="PIRSF" id="PIRSF002764">
    <property type="entry name" value="CcmB"/>
    <property type="match status" value="1"/>
</dbReference>
<dbReference type="EMBL" id="BDJK01000055">
    <property type="protein sequence ID" value="GAV23626.1"/>
    <property type="molecule type" value="Genomic_DNA"/>
</dbReference>
<feature type="transmembrane region" description="Helical" evidence="12">
    <location>
        <begin position="105"/>
        <end position="127"/>
    </location>
</feature>
<feature type="transmembrane region" description="Helical" evidence="12">
    <location>
        <begin position="164"/>
        <end position="184"/>
    </location>
</feature>
<dbReference type="InterPro" id="IPR003544">
    <property type="entry name" value="Cyt_c_biogenesis_CcmB"/>
</dbReference>
<feature type="transmembrane region" description="Helical" evidence="12">
    <location>
        <begin position="204"/>
        <end position="223"/>
    </location>
</feature>
<keyword evidence="14" id="KW-1185">Reference proteome</keyword>
<evidence type="ECO:0000256" key="8">
    <source>
        <dbReference type="ARBA" id="ARBA00022692"/>
    </source>
</evidence>
<keyword evidence="10 12" id="KW-1133">Transmembrane helix</keyword>
<name>A0A1L8CXG7_9THEO</name>
<dbReference type="PANTHER" id="PTHR30070:SF1">
    <property type="entry name" value="CYTOCHROME C BIOGENESIS B-RELATED"/>
    <property type="match status" value="1"/>
</dbReference>
<accession>A0A1L8CXG7</accession>
<evidence type="ECO:0000256" key="7">
    <source>
        <dbReference type="ARBA" id="ARBA00022519"/>
    </source>
</evidence>
<dbReference type="InterPro" id="IPR026031">
    <property type="entry name" value="Cyt_c_CcmB_bac"/>
</dbReference>
<gene>
    <name evidence="13" type="ORF">cpu_21360</name>
</gene>
<sequence length="225" mass="25384">MTFLKKAFAIVEKDLKAEFQSKEMLSVMLVFALIVLVIFNFAFDVKKQIVQDIFPGMIWITFFFSGLLGLNRSFFIEKHQDCLLGLMLAPVDRSVIFLGKMLSNFIFLILIEILTLPLFFIFLNISIPKSLGFFVLILFLGSLGFVAIGTFLAALSVNTRASDILLPVLLFPVLIPVVLGSVAATKGIFLNLPFTEWSIWLKILGVYDLLFIVVPFMLFEILLEV</sequence>
<evidence type="ECO:0000256" key="1">
    <source>
        <dbReference type="ARBA" id="ARBA00002442"/>
    </source>
</evidence>
<dbReference type="PRINTS" id="PR01414">
    <property type="entry name" value="CCMBBIOGNSIS"/>
</dbReference>
<keyword evidence="11 12" id="KW-0472">Membrane</keyword>
<protein>
    <recommendedName>
        <fullName evidence="4">Heme exporter protein B</fullName>
    </recommendedName>
</protein>
<dbReference type="AlphaFoldDB" id="A0A1L8CXG7"/>
<dbReference type="GO" id="GO:0017004">
    <property type="term" value="P:cytochrome complex assembly"/>
    <property type="evidence" value="ECO:0007669"/>
    <property type="project" value="UniProtKB-KW"/>
</dbReference>
<dbReference type="PANTHER" id="PTHR30070">
    <property type="entry name" value="HEME EXPORTER PROTEIN B"/>
    <property type="match status" value="1"/>
</dbReference>
<evidence type="ECO:0000256" key="10">
    <source>
        <dbReference type="ARBA" id="ARBA00022989"/>
    </source>
</evidence>
<evidence type="ECO:0000256" key="9">
    <source>
        <dbReference type="ARBA" id="ARBA00022748"/>
    </source>
</evidence>
<keyword evidence="6" id="KW-1003">Cell membrane</keyword>
<keyword evidence="9" id="KW-0201">Cytochrome c-type biogenesis</keyword>
<evidence type="ECO:0000256" key="11">
    <source>
        <dbReference type="ARBA" id="ARBA00023136"/>
    </source>
</evidence>
<comment type="similarity">
    <text evidence="3">Belongs to the CcmB/CycW/HelB family.</text>
</comment>
<evidence type="ECO:0000256" key="2">
    <source>
        <dbReference type="ARBA" id="ARBA00004429"/>
    </source>
</evidence>
<evidence type="ECO:0000313" key="14">
    <source>
        <dbReference type="Proteomes" id="UP000187485"/>
    </source>
</evidence>
<dbReference type="STRING" id="870242.cpu_21360"/>
<reference evidence="14" key="1">
    <citation type="submission" date="2016-12" db="EMBL/GenBank/DDBJ databases">
        <title>Draft Genome Sequences od Carboxydothermus pertinax and islandicus, Hydrogenogenic Carboxydotrophic Bacteria.</title>
        <authorList>
            <person name="Fukuyama Y."/>
            <person name="Ohmae K."/>
            <person name="Yoneda Y."/>
            <person name="Yoshida T."/>
            <person name="Sako Y."/>
        </authorList>
    </citation>
    <scope>NUCLEOTIDE SEQUENCE [LARGE SCALE GENOMIC DNA]</scope>
    <source>
        <strain evidence="14">Ug1</strain>
    </source>
</reference>
<comment type="function">
    <text evidence="1">Required for the export of heme to the periplasm for the biogenesis of c-type cytochromes.</text>
</comment>
<dbReference type="RefSeq" id="WP_075860019.1">
    <property type="nucleotide sequence ID" value="NZ_BDJK01000055.1"/>
</dbReference>
<dbReference type="Pfam" id="PF03379">
    <property type="entry name" value="CcmB"/>
    <property type="match status" value="1"/>
</dbReference>
<feature type="transmembrane region" description="Helical" evidence="12">
    <location>
        <begin position="49"/>
        <end position="70"/>
    </location>
</feature>
<dbReference type="GO" id="GO:1903607">
    <property type="term" value="P:cytochrome c biosynthetic process"/>
    <property type="evidence" value="ECO:0007669"/>
    <property type="project" value="TreeGrafter"/>
</dbReference>
<evidence type="ECO:0000256" key="12">
    <source>
        <dbReference type="SAM" id="Phobius"/>
    </source>
</evidence>
<evidence type="ECO:0000256" key="4">
    <source>
        <dbReference type="ARBA" id="ARBA00016452"/>
    </source>
</evidence>
<evidence type="ECO:0000256" key="5">
    <source>
        <dbReference type="ARBA" id="ARBA00022448"/>
    </source>
</evidence>
<dbReference type="OrthoDB" id="9812809at2"/>
<evidence type="ECO:0000313" key="13">
    <source>
        <dbReference type="EMBL" id="GAV23626.1"/>
    </source>
</evidence>
<feature type="transmembrane region" description="Helical" evidence="12">
    <location>
        <begin position="24"/>
        <end position="43"/>
    </location>
</feature>
<keyword evidence="7" id="KW-0997">Cell inner membrane</keyword>
<dbReference type="GO" id="GO:0005886">
    <property type="term" value="C:plasma membrane"/>
    <property type="evidence" value="ECO:0007669"/>
    <property type="project" value="UniProtKB-SubCell"/>
</dbReference>
<evidence type="ECO:0000256" key="3">
    <source>
        <dbReference type="ARBA" id="ARBA00010544"/>
    </source>
</evidence>
<comment type="subcellular location">
    <subcellularLocation>
        <location evidence="2">Cell inner membrane</location>
        <topology evidence="2">Multi-pass membrane protein</topology>
    </subcellularLocation>
</comment>
<feature type="transmembrane region" description="Helical" evidence="12">
    <location>
        <begin position="133"/>
        <end position="157"/>
    </location>
</feature>